<keyword evidence="6" id="KW-0804">Transcription</keyword>
<evidence type="ECO:0000313" key="12">
    <source>
        <dbReference type="Proteomes" id="UP001597347"/>
    </source>
</evidence>
<keyword evidence="2 7" id="KW-0597">Phosphoprotein</keyword>
<protein>
    <submittedName>
        <fullName evidence="11">Response regulator transcription factor</fullName>
    </submittedName>
</protein>
<dbReference type="InterPro" id="IPR039420">
    <property type="entry name" value="WalR-like"/>
</dbReference>
<dbReference type="CDD" id="cd00383">
    <property type="entry name" value="trans_reg_C"/>
    <property type="match status" value="1"/>
</dbReference>
<dbReference type="Pfam" id="PF00486">
    <property type="entry name" value="Trans_reg_C"/>
    <property type="match status" value="1"/>
</dbReference>
<comment type="subcellular location">
    <subcellularLocation>
        <location evidence="1">Cytoplasm</location>
    </subcellularLocation>
</comment>
<accession>A0ABW4LBV2</accession>
<dbReference type="SMART" id="SM00862">
    <property type="entry name" value="Trans_reg_C"/>
    <property type="match status" value="1"/>
</dbReference>
<gene>
    <name evidence="11" type="ORF">ACFSBI_04065</name>
</gene>
<dbReference type="SUPFAM" id="SSF52172">
    <property type="entry name" value="CheY-like"/>
    <property type="match status" value="1"/>
</dbReference>
<dbReference type="EMBL" id="JBHUEA010000004">
    <property type="protein sequence ID" value="MFD1720713.1"/>
    <property type="molecule type" value="Genomic_DNA"/>
</dbReference>
<dbReference type="PROSITE" id="PS51755">
    <property type="entry name" value="OMPR_PHOB"/>
    <property type="match status" value="1"/>
</dbReference>
<keyword evidence="4" id="KW-0805">Transcription regulation</keyword>
<evidence type="ECO:0000256" key="8">
    <source>
        <dbReference type="PROSITE-ProRule" id="PRU01091"/>
    </source>
</evidence>
<reference evidence="12" key="1">
    <citation type="journal article" date="2019" name="Int. J. Syst. Evol. Microbiol.">
        <title>The Global Catalogue of Microorganisms (GCM) 10K type strain sequencing project: providing services to taxonomists for standard genome sequencing and annotation.</title>
        <authorList>
            <consortium name="The Broad Institute Genomics Platform"/>
            <consortium name="The Broad Institute Genome Sequencing Center for Infectious Disease"/>
            <person name="Wu L."/>
            <person name="Ma J."/>
        </authorList>
    </citation>
    <scope>NUCLEOTIDE SEQUENCE [LARGE SCALE GENOMIC DNA]</scope>
    <source>
        <strain evidence="12">CGMCC 1.12471</strain>
    </source>
</reference>
<evidence type="ECO:0000256" key="4">
    <source>
        <dbReference type="ARBA" id="ARBA00023015"/>
    </source>
</evidence>
<dbReference type="Pfam" id="PF00072">
    <property type="entry name" value="Response_reg"/>
    <property type="match status" value="1"/>
</dbReference>
<dbReference type="PROSITE" id="PS50110">
    <property type="entry name" value="RESPONSE_REGULATORY"/>
    <property type="match status" value="1"/>
</dbReference>
<evidence type="ECO:0000313" key="11">
    <source>
        <dbReference type="EMBL" id="MFD1720713.1"/>
    </source>
</evidence>
<sequence>MPDVLVVEDDPRMRALLVSALEDEGHRVAEAADGLAGLVALRAGGFDLAAVDVALPGMSGVEVCRHVRREGLPVPIVLVTARDGVEDRVQGLDAGADDYLVKPFALEELTARVRALLRRSSASSGRLEVGDLVLDPPALRATVQGRTVPLSVKEFALLRALARRAGSVVDRRVLLAEVWGDPERFDGTAVDQYISYLRKKLDGAGTTARIETARGIGYAIRTVRG</sequence>
<dbReference type="Proteomes" id="UP001597347">
    <property type="component" value="Unassembled WGS sequence"/>
</dbReference>
<dbReference type="InterPro" id="IPR036388">
    <property type="entry name" value="WH-like_DNA-bd_sf"/>
</dbReference>
<dbReference type="RefSeq" id="WP_377932299.1">
    <property type="nucleotide sequence ID" value="NZ_JBHUEA010000004.1"/>
</dbReference>
<evidence type="ECO:0000256" key="7">
    <source>
        <dbReference type="PROSITE-ProRule" id="PRU00169"/>
    </source>
</evidence>
<evidence type="ECO:0000256" key="6">
    <source>
        <dbReference type="ARBA" id="ARBA00023163"/>
    </source>
</evidence>
<dbReference type="PANTHER" id="PTHR48111">
    <property type="entry name" value="REGULATOR OF RPOS"/>
    <property type="match status" value="1"/>
</dbReference>
<dbReference type="Gene3D" id="6.10.250.690">
    <property type="match status" value="1"/>
</dbReference>
<evidence type="ECO:0000256" key="1">
    <source>
        <dbReference type="ARBA" id="ARBA00004496"/>
    </source>
</evidence>
<evidence type="ECO:0000259" key="9">
    <source>
        <dbReference type="PROSITE" id="PS50110"/>
    </source>
</evidence>
<feature type="DNA-binding region" description="OmpR/PhoB-type" evidence="8">
    <location>
        <begin position="124"/>
        <end position="222"/>
    </location>
</feature>
<dbReference type="SMART" id="SM00448">
    <property type="entry name" value="REC"/>
    <property type="match status" value="1"/>
</dbReference>
<evidence type="ECO:0000259" key="10">
    <source>
        <dbReference type="PROSITE" id="PS51755"/>
    </source>
</evidence>
<name>A0ABW4LBV2_9MICO</name>
<dbReference type="Gene3D" id="1.10.10.10">
    <property type="entry name" value="Winged helix-like DNA-binding domain superfamily/Winged helix DNA-binding domain"/>
    <property type="match status" value="1"/>
</dbReference>
<proteinExistence type="predicted"/>
<evidence type="ECO:0000256" key="2">
    <source>
        <dbReference type="ARBA" id="ARBA00022553"/>
    </source>
</evidence>
<keyword evidence="3" id="KW-0902">Two-component regulatory system</keyword>
<evidence type="ECO:0000256" key="3">
    <source>
        <dbReference type="ARBA" id="ARBA00023012"/>
    </source>
</evidence>
<feature type="modified residue" description="4-aspartylphosphate" evidence="7">
    <location>
        <position position="52"/>
    </location>
</feature>
<dbReference type="Gene3D" id="3.40.50.2300">
    <property type="match status" value="1"/>
</dbReference>
<keyword evidence="12" id="KW-1185">Reference proteome</keyword>
<dbReference type="InterPro" id="IPR001867">
    <property type="entry name" value="OmpR/PhoB-type_DNA-bd"/>
</dbReference>
<dbReference type="InterPro" id="IPR001789">
    <property type="entry name" value="Sig_transdc_resp-reg_receiver"/>
</dbReference>
<keyword evidence="5 8" id="KW-0238">DNA-binding</keyword>
<comment type="caution">
    <text evidence="11">The sequence shown here is derived from an EMBL/GenBank/DDBJ whole genome shotgun (WGS) entry which is preliminary data.</text>
</comment>
<feature type="domain" description="OmpR/PhoB-type" evidence="10">
    <location>
        <begin position="124"/>
        <end position="222"/>
    </location>
</feature>
<dbReference type="InterPro" id="IPR011006">
    <property type="entry name" value="CheY-like_superfamily"/>
</dbReference>
<organism evidence="11 12">
    <name type="scientific">Amnibacterium endophyticum</name>
    <dbReference type="NCBI Taxonomy" id="2109337"/>
    <lineage>
        <taxon>Bacteria</taxon>
        <taxon>Bacillati</taxon>
        <taxon>Actinomycetota</taxon>
        <taxon>Actinomycetes</taxon>
        <taxon>Micrococcales</taxon>
        <taxon>Microbacteriaceae</taxon>
        <taxon>Amnibacterium</taxon>
    </lineage>
</organism>
<feature type="domain" description="Response regulatory" evidence="9">
    <location>
        <begin position="3"/>
        <end position="117"/>
    </location>
</feature>
<dbReference type="PANTHER" id="PTHR48111:SF22">
    <property type="entry name" value="REGULATOR OF RPOS"/>
    <property type="match status" value="1"/>
</dbReference>
<evidence type="ECO:0000256" key="5">
    <source>
        <dbReference type="ARBA" id="ARBA00023125"/>
    </source>
</evidence>